<evidence type="ECO:0000256" key="1">
    <source>
        <dbReference type="SAM" id="MobiDB-lite"/>
    </source>
</evidence>
<gene>
    <name evidence="2" type="ORF">A2U01_0015327</name>
</gene>
<evidence type="ECO:0000313" key="2">
    <source>
        <dbReference type="EMBL" id="MCH94369.1"/>
    </source>
</evidence>
<comment type="caution">
    <text evidence="2">The sequence shown here is derived from an EMBL/GenBank/DDBJ whole genome shotgun (WGS) entry which is preliminary data.</text>
</comment>
<reference evidence="2 3" key="1">
    <citation type="journal article" date="2018" name="Front. Plant Sci.">
        <title>Red Clover (Trifolium pratense) and Zigzag Clover (T. medium) - A Picture of Genomic Similarities and Differences.</title>
        <authorList>
            <person name="Dluhosova J."/>
            <person name="Istvanek J."/>
            <person name="Nedelnik J."/>
            <person name="Repkova J."/>
        </authorList>
    </citation>
    <scope>NUCLEOTIDE SEQUENCE [LARGE SCALE GENOMIC DNA]</scope>
    <source>
        <strain evidence="3">cv. 10/8</strain>
        <tissue evidence="2">Leaf</tissue>
    </source>
</reference>
<keyword evidence="3" id="KW-1185">Reference proteome</keyword>
<evidence type="ECO:0000313" key="3">
    <source>
        <dbReference type="Proteomes" id="UP000265520"/>
    </source>
</evidence>
<feature type="compositionally biased region" description="Acidic residues" evidence="1">
    <location>
        <begin position="57"/>
        <end position="66"/>
    </location>
</feature>
<proteinExistence type="predicted"/>
<dbReference type="AlphaFoldDB" id="A0A392N5D2"/>
<dbReference type="EMBL" id="LXQA010027164">
    <property type="protein sequence ID" value="MCH94369.1"/>
    <property type="molecule type" value="Genomic_DNA"/>
</dbReference>
<feature type="region of interest" description="Disordered" evidence="1">
    <location>
        <begin position="1"/>
        <end position="85"/>
    </location>
</feature>
<feature type="non-terminal residue" evidence="2">
    <location>
        <position position="97"/>
    </location>
</feature>
<feature type="compositionally biased region" description="Low complexity" evidence="1">
    <location>
        <begin position="74"/>
        <end position="83"/>
    </location>
</feature>
<feature type="compositionally biased region" description="Basic and acidic residues" evidence="1">
    <location>
        <begin position="33"/>
        <end position="48"/>
    </location>
</feature>
<dbReference type="Proteomes" id="UP000265520">
    <property type="component" value="Unassembled WGS sequence"/>
</dbReference>
<name>A0A392N5D2_9FABA</name>
<organism evidence="2 3">
    <name type="scientific">Trifolium medium</name>
    <dbReference type="NCBI Taxonomy" id="97028"/>
    <lineage>
        <taxon>Eukaryota</taxon>
        <taxon>Viridiplantae</taxon>
        <taxon>Streptophyta</taxon>
        <taxon>Embryophyta</taxon>
        <taxon>Tracheophyta</taxon>
        <taxon>Spermatophyta</taxon>
        <taxon>Magnoliopsida</taxon>
        <taxon>eudicotyledons</taxon>
        <taxon>Gunneridae</taxon>
        <taxon>Pentapetalae</taxon>
        <taxon>rosids</taxon>
        <taxon>fabids</taxon>
        <taxon>Fabales</taxon>
        <taxon>Fabaceae</taxon>
        <taxon>Papilionoideae</taxon>
        <taxon>50 kb inversion clade</taxon>
        <taxon>NPAAA clade</taxon>
        <taxon>Hologalegina</taxon>
        <taxon>IRL clade</taxon>
        <taxon>Trifolieae</taxon>
        <taxon>Trifolium</taxon>
    </lineage>
</organism>
<accession>A0A392N5D2</accession>
<protein>
    <submittedName>
        <fullName evidence="2">Uncharacterized protein</fullName>
    </submittedName>
</protein>
<sequence>MHTIGVNLINRFSQTIPTSTQPQPSSAMRGKRKFLEPHHSQEAIHETLNEDNSLSDSDNEEDYDNFDESKSDISSDSDNVDGSPIGFEGYFKLCCHY</sequence>
<feature type="compositionally biased region" description="Polar residues" evidence="1">
    <location>
        <begin position="10"/>
        <end position="26"/>
    </location>
</feature>